<evidence type="ECO:0000313" key="2">
    <source>
        <dbReference type="Proteomes" id="UP000297245"/>
    </source>
</evidence>
<gene>
    <name evidence="1" type="ORF">K435DRAFT_870582</name>
</gene>
<dbReference type="Proteomes" id="UP000297245">
    <property type="component" value="Unassembled WGS sequence"/>
</dbReference>
<keyword evidence="2" id="KW-1185">Reference proteome</keyword>
<dbReference type="AlphaFoldDB" id="A0A4S8L7I7"/>
<accession>A0A4S8L7I7</accession>
<sequence length="125" mass="13348">MGVGQGLSFKPPQRPASGSGSSGFFWWFFWWVLLLLRTPLLSPTKPPPPWSGLSLLQLPKLEPSLAFVPSADSVDRGTSAAGDSSEPHEALDKVDAVDLVLSGDNGFAAEGELAGSEYFWDSQLA</sequence>
<evidence type="ECO:0000313" key="1">
    <source>
        <dbReference type="EMBL" id="THU84128.1"/>
    </source>
</evidence>
<protein>
    <submittedName>
        <fullName evidence="1">Uncharacterized protein</fullName>
    </submittedName>
</protein>
<name>A0A4S8L7I7_DENBC</name>
<dbReference type="EMBL" id="ML179620">
    <property type="protein sequence ID" value="THU84128.1"/>
    <property type="molecule type" value="Genomic_DNA"/>
</dbReference>
<organism evidence="1 2">
    <name type="scientific">Dendrothele bispora (strain CBS 962.96)</name>
    <dbReference type="NCBI Taxonomy" id="1314807"/>
    <lineage>
        <taxon>Eukaryota</taxon>
        <taxon>Fungi</taxon>
        <taxon>Dikarya</taxon>
        <taxon>Basidiomycota</taxon>
        <taxon>Agaricomycotina</taxon>
        <taxon>Agaricomycetes</taxon>
        <taxon>Agaricomycetidae</taxon>
        <taxon>Agaricales</taxon>
        <taxon>Agaricales incertae sedis</taxon>
        <taxon>Dendrothele</taxon>
    </lineage>
</organism>
<proteinExistence type="predicted"/>
<reference evidence="1 2" key="1">
    <citation type="journal article" date="2019" name="Nat. Ecol. Evol.">
        <title>Megaphylogeny resolves global patterns of mushroom evolution.</title>
        <authorList>
            <person name="Varga T."/>
            <person name="Krizsan K."/>
            <person name="Foldi C."/>
            <person name="Dima B."/>
            <person name="Sanchez-Garcia M."/>
            <person name="Sanchez-Ramirez S."/>
            <person name="Szollosi G.J."/>
            <person name="Szarkandi J.G."/>
            <person name="Papp V."/>
            <person name="Albert L."/>
            <person name="Andreopoulos W."/>
            <person name="Angelini C."/>
            <person name="Antonin V."/>
            <person name="Barry K.W."/>
            <person name="Bougher N.L."/>
            <person name="Buchanan P."/>
            <person name="Buyck B."/>
            <person name="Bense V."/>
            <person name="Catcheside P."/>
            <person name="Chovatia M."/>
            <person name="Cooper J."/>
            <person name="Damon W."/>
            <person name="Desjardin D."/>
            <person name="Finy P."/>
            <person name="Geml J."/>
            <person name="Haridas S."/>
            <person name="Hughes K."/>
            <person name="Justo A."/>
            <person name="Karasinski D."/>
            <person name="Kautmanova I."/>
            <person name="Kiss B."/>
            <person name="Kocsube S."/>
            <person name="Kotiranta H."/>
            <person name="LaButti K.M."/>
            <person name="Lechner B.E."/>
            <person name="Liimatainen K."/>
            <person name="Lipzen A."/>
            <person name="Lukacs Z."/>
            <person name="Mihaltcheva S."/>
            <person name="Morgado L.N."/>
            <person name="Niskanen T."/>
            <person name="Noordeloos M.E."/>
            <person name="Ohm R.A."/>
            <person name="Ortiz-Santana B."/>
            <person name="Ovrebo C."/>
            <person name="Racz N."/>
            <person name="Riley R."/>
            <person name="Savchenko A."/>
            <person name="Shiryaev A."/>
            <person name="Soop K."/>
            <person name="Spirin V."/>
            <person name="Szebenyi C."/>
            <person name="Tomsovsky M."/>
            <person name="Tulloss R.E."/>
            <person name="Uehling J."/>
            <person name="Grigoriev I.V."/>
            <person name="Vagvolgyi C."/>
            <person name="Papp T."/>
            <person name="Martin F.M."/>
            <person name="Miettinen O."/>
            <person name="Hibbett D.S."/>
            <person name="Nagy L.G."/>
        </authorList>
    </citation>
    <scope>NUCLEOTIDE SEQUENCE [LARGE SCALE GENOMIC DNA]</scope>
    <source>
        <strain evidence="1 2">CBS 962.96</strain>
    </source>
</reference>